<dbReference type="EMBL" id="FOIU01000001">
    <property type="protein sequence ID" value="SEW31719.1"/>
    <property type="molecule type" value="Genomic_DNA"/>
</dbReference>
<evidence type="ECO:0000256" key="2">
    <source>
        <dbReference type="SAM" id="SignalP"/>
    </source>
</evidence>
<dbReference type="Gene3D" id="2.60.40.3080">
    <property type="match status" value="1"/>
</dbReference>
<feature type="signal peptide" evidence="2">
    <location>
        <begin position="1"/>
        <end position="21"/>
    </location>
</feature>
<dbReference type="OrthoDB" id="1274819at2"/>
<dbReference type="Pfam" id="PF00092">
    <property type="entry name" value="VWA"/>
    <property type="match status" value="1"/>
</dbReference>
<protein>
    <submittedName>
        <fullName evidence="4">Por secretion system C-terminal sorting domain-containing protein</fullName>
    </submittedName>
</protein>
<gene>
    <name evidence="4" type="ORF">SAMN05421841_2231</name>
</gene>
<keyword evidence="1 2" id="KW-0732">Signal</keyword>
<dbReference type="AlphaFoldDB" id="A0A1I0QXH9"/>
<feature type="chain" id="PRO_5011606056" evidence="2">
    <location>
        <begin position="22"/>
        <end position="502"/>
    </location>
</feature>
<sequence>MKKAFLFLLMAFFMSLNFSKAQTPGAGTDFIICIDNSASIGSQAYEEMRISAKKLIEKILACNPKNRVSVVHYGTALLGSSPSHPIIYIESDFTNNIVTAQSFVRRLDVGDHFHEALGLVGNALDGTPNPDIVSPQTTLHRDPSNSFVFILFTDAGRAGGDLVSGSYLVNYYDTTYADPAAFKNVTVFKRDRKTKFAVVHVSYDSYSTQAAASIASAGGSYFGTVENNTDDPDFGISPRLYFGKPSFLLTPDEITEITKGVCENSGGGNIEMYYEPNDCGGFNTVQSVFGTYDLPAGATFIGLNLSIVSLTTGDEYPVSYNPTLTPPNGFWQWMTAADFSSVPPSALTGQFKFLLTLAYEVGGQTYYTSSWNTYPFFSYDINFDCMKGVPSTPLLKQKNNNNDFKLDRNADPNHYKKNLVTVEQKLQLTPNPTNGMFKVVLNKGIETGKLQVLDLNGNTVYNTSFNNEKEVNVDLHSQKEGIYLVKIVSDKNITYTEKIIKR</sequence>
<evidence type="ECO:0000259" key="3">
    <source>
        <dbReference type="PROSITE" id="PS50234"/>
    </source>
</evidence>
<feature type="domain" description="VWFA" evidence="3">
    <location>
        <begin position="29"/>
        <end position="155"/>
    </location>
</feature>
<dbReference type="InterPro" id="IPR026444">
    <property type="entry name" value="Secre_tail"/>
</dbReference>
<dbReference type="NCBIfam" id="TIGR04183">
    <property type="entry name" value="Por_Secre_tail"/>
    <property type="match status" value="1"/>
</dbReference>
<dbReference type="InterPro" id="IPR002035">
    <property type="entry name" value="VWF_A"/>
</dbReference>
<dbReference type="STRING" id="356305.SAMN05421841_2231"/>
<name>A0A1I0QXH9_9FLAO</name>
<evidence type="ECO:0000313" key="5">
    <source>
        <dbReference type="Proteomes" id="UP000199469"/>
    </source>
</evidence>
<proteinExistence type="predicted"/>
<organism evidence="4 5">
    <name type="scientific">Chryseobacterium wanjuense</name>
    <dbReference type="NCBI Taxonomy" id="356305"/>
    <lineage>
        <taxon>Bacteria</taxon>
        <taxon>Pseudomonadati</taxon>
        <taxon>Bacteroidota</taxon>
        <taxon>Flavobacteriia</taxon>
        <taxon>Flavobacteriales</taxon>
        <taxon>Weeksellaceae</taxon>
        <taxon>Chryseobacterium group</taxon>
        <taxon>Chryseobacterium</taxon>
    </lineage>
</organism>
<reference evidence="5" key="1">
    <citation type="submission" date="2016-10" db="EMBL/GenBank/DDBJ databases">
        <authorList>
            <person name="Varghese N."/>
            <person name="Submissions S."/>
        </authorList>
    </citation>
    <scope>NUCLEOTIDE SEQUENCE [LARGE SCALE GENOMIC DNA]</scope>
    <source>
        <strain evidence="5">DSM 17724</strain>
    </source>
</reference>
<evidence type="ECO:0000256" key="1">
    <source>
        <dbReference type="ARBA" id="ARBA00022729"/>
    </source>
</evidence>
<dbReference type="SUPFAM" id="SSF53300">
    <property type="entry name" value="vWA-like"/>
    <property type="match status" value="1"/>
</dbReference>
<accession>A0A1I0QXH9</accession>
<dbReference type="Proteomes" id="UP000199469">
    <property type="component" value="Unassembled WGS sequence"/>
</dbReference>
<dbReference type="CDD" id="cd00198">
    <property type="entry name" value="vWFA"/>
    <property type="match status" value="1"/>
</dbReference>
<dbReference type="RefSeq" id="WP_139176825.1">
    <property type="nucleotide sequence ID" value="NZ_FOIU01000001.1"/>
</dbReference>
<dbReference type="InterPro" id="IPR036465">
    <property type="entry name" value="vWFA_dom_sf"/>
</dbReference>
<keyword evidence="5" id="KW-1185">Reference proteome</keyword>
<dbReference type="Gene3D" id="3.40.50.410">
    <property type="entry name" value="von Willebrand factor, type A domain"/>
    <property type="match status" value="1"/>
</dbReference>
<evidence type="ECO:0000313" key="4">
    <source>
        <dbReference type="EMBL" id="SEW31719.1"/>
    </source>
</evidence>
<dbReference type="Pfam" id="PF18962">
    <property type="entry name" value="Por_Secre_tail"/>
    <property type="match status" value="1"/>
</dbReference>
<dbReference type="PROSITE" id="PS50234">
    <property type="entry name" value="VWFA"/>
    <property type="match status" value="1"/>
</dbReference>